<keyword evidence="2" id="KW-1185">Reference proteome</keyword>
<accession>A0ABU4K792</accession>
<evidence type="ECO:0000313" key="1">
    <source>
        <dbReference type="EMBL" id="MDX2293624.1"/>
    </source>
</evidence>
<reference evidence="1 2" key="1">
    <citation type="submission" date="2023-10" db="EMBL/GenBank/DDBJ databases">
        <authorList>
            <person name="Wang X.X."/>
        </authorList>
    </citation>
    <scope>NUCLEOTIDE SEQUENCE [LARGE SCALE GENOMIC DNA]</scope>
    <source>
        <strain evidence="1 2">NBRC 12816</strain>
    </source>
</reference>
<dbReference type="Proteomes" id="UP001278571">
    <property type="component" value="Unassembled WGS sequence"/>
</dbReference>
<name>A0ABU4K792_9ACTN</name>
<sequence length="126" mass="12609">AGQIAGYAQSFGADGTDTGTRAVIWDGTKVVDLGTLGQQTAADPKTSTAFTFGYSSAAGLNLSGQAVGKSLAFDADGETVGEHGFLYEDGKITDLNGMLEPGTDWVVVSANGINDAGQIAATATGS</sequence>
<comment type="caution">
    <text evidence="1">The sequence shown here is derived from an EMBL/GenBank/DDBJ whole genome shotgun (WGS) entry which is preliminary data.</text>
</comment>
<dbReference type="RefSeq" id="WP_319010009.1">
    <property type="nucleotide sequence ID" value="NZ_JAWJZF010000371.1"/>
</dbReference>
<gene>
    <name evidence="1" type="ORF">R2363_15775</name>
</gene>
<feature type="non-terminal residue" evidence="1">
    <location>
        <position position="1"/>
    </location>
</feature>
<organism evidence="1 2">
    <name type="scientific">Streptomyces roseolus</name>
    <dbReference type="NCBI Taxonomy" id="67358"/>
    <lineage>
        <taxon>Bacteria</taxon>
        <taxon>Bacillati</taxon>
        <taxon>Actinomycetota</taxon>
        <taxon>Actinomycetes</taxon>
        <taxon>Kitasatosporales</taxon>
        <taxon>Streptomycetaceae</taxon>
        <taxon>Streptomyces</taxon>
    </lineage>
</organism>
<proteinExistence type="predicted"/>
<dbReference type="EMBL" id="JAWJZF010000371">
    <property type="protein sequence ID" value="MDX2293624.1"/>
    <property type="molecule type" value="Genomic_DNA"/>
</dbReference>
<feature type="non-terminal residue" evidence="1">
    <location>
        <position position="126"/>
    </location>
</feature>
<protein>
    <submittedName>
        <fullName evidence="1">Uncharacterized protein</fullName>
    </submittedName>
</protein>
<evidence type="ECO:0000313" key="2">
    <source>
        <dbReference type="Proteomes" id="UP001278571"/>
    </source>
</evidence>